<dbReference type="Pfam" id="PF00583">
    <property type="entry name" value="Acetyltransf_1"/>
    <property type="match status" value="1"/>
</dbReference>
<dbReference type="CDD" id="cd04301">
    <property type="entry name" value="NAT_SF"/>
    <property type="match status" value="1"/>
</dbReference>
<protein>
    <submittedName>
        <fullName evidence="4">Putative N-acetyltransferase YsnE</fullName>
        <ecNumber evidence="4">2.3.1.-</ecNumber>
    </submittedName>
</protein>
<sequence>MEMREGGLDDPQVIALVAHHQAEARATTPQDNAHAMGAAGLRDPAISFWCAWEGDTLLGIGALRQLSPDHGEIKSMRTAPAHLRRGVGRAILAHLVALARTRGYLRVSLETGTAPMFDAANRMYEAAGFTDGPVFGGYPESPHNRFMTMRLDAPSAQASQARRGSRSSIWHFRFAGPTLLRLRDDGCGSCHAPPPAEKRK</sequence>
<evidence type="ECO:0000313" key="4">
    <source>
        <dbReference type="EMBL" id="OWK31835.1"/>
    </source>
</evidence>
<name>A0A245ZQ10_9SPHN</name>
<evidence type="ECO:0000313" key="5">
    <source>
        <dbReference type="Proteomes" id="UP000197783"/>
    </source>
</evidence>
<dbReference type="Gene3D" id="3.40.630.30">
    <property type="match status" value="1"/>
</dbReference>
<dbReference type="InterPro" id="IPR050832">
    <property type="entry name" value="Bact_Acetyltransf"/>
</dbReference>
<keyword evidence="2 4" id="KW-0012">Acyltransferase</keyword>
<dbReference type="InterPro" id="IPR000182">
    <property type="entry name" value="GNAT_dom"/>
</dbReference>
<dbReference type="InterPro" id="IPR016181">
    <property type="entry name" value="Acyl_CoA_acyltransferase"/>
</dbReference>
<proteinExistence type="predicted"/>
<dbReference type="AlphaFoldDB" id="A0A245ZQ10"/>
<comment type="caution">
    <text evidence="4">The sequence shown here is derived from an EMBL/GenBank/DDBJ whole genome shotgun (WGS) entry which is preliminary data.</text>
</comment>
<keyword evidence="5" id="KW-1185">Reference proteome</keyword>
<evidence type="ECO:0000256" key="2">
    <source>
        <dbReference type="ARBA" id="ARBA00023315"/>
    </source>
</evidence>
<feature type="domain" description="N-acetyltransferase" evidence="3">
    <location>
        <begin position="1"/>
        <end position="152"/>
    </location>
</feature>
<evidence type="ECO:0000259" key="3">
    <source>
        <dbReference type="PROSITE" id="PS51186"/>
    </source>
</evidence>
<accession>A0A245ZQ10</accession>
<dbReference type="Proteomes" id="UP000197783">
    <property type="component" value="Unassembled WGS sequence"/>
</dbReference>
<dbReference type="PANTHER" id="PTHR43877:SF5">
    <property type="entry name" value="BLL8307 PROTEIN"/>
    <property type="match status" value="1"/>
</dbReference>
<keyword evidence="1 4" id="KW-0808">Transferase</keyword>
<dbReference type="EC" id="2.3.1.-" evidence="4"/>
<dbReference type="PROSITE" id="PS51186">
    <property type="entry name" value="GNAT"/>
    <property type="match status" value="1"/>
</dbReference>
<gene>
    <name evidence="4" type="primary">ysnE</name>
    <name evidence="4" type="ORF">SPMU_01550</name>
</gene>
<dbReference type="RefSeq" id="WP_211275683.1">
    <property type="nucleotide sequence ID" value="NZ_NBBJ01000001.1"/>
</dbReference>
<dbReference type="PANTHER" id="PTHR43877">
    <property type="entry name" value="AMINOALKYLPHOSPHONATE N-ACETYLTRANSFERASE-RELATED-RELATED"/>
    <property type="match status" value="1"/>
</dbReference>
<dbReference type="SUPFAM" id="SSF55729">
    <property type="entry name" value="Acyl-CoA N-acyltransferases (Nat)"/>
    <property type="match status" value="1"/>
</dbReference>
<evidence type="ECO:0000256" key="1">
    <source>
        <dbReference type="ARBA" id="ARBA00022679"/>
    </source>
</evidence>
<dbReference type="GO" id="GO:0016747">
    <property type="term" value="F:acyltransferase activity, transferring groups other than amino-acyl groups"/>
    <property type="evidence" value="ECO:0007669"/>
    <property type="project" value="InterPro"/>
</dbReference>
<reference evidence="4 5" key="1">
    <citation type="submission" date="2017-03" db="EMBL/GenBank/DDBJ databases">
        <title>Genome sequence of Sphingomonas mucosissima DSM 17494.</title>
        <authorList>
            <person name="Poehlein A."/>
            <person name="Wuebbeler J.H."/>
            <person name="Steinbuechel A."/>
            <person name="Daniel R."/>
        </authorList>
    </citation>
    <scope>NUCLEOTIDE SEQUENCE [LARGE SCALE GENOMIC DNA]</scope>
    <source>
        <strain evidence="4 5">DSM 17494</strain>
    </source>
</reference>
<organism evidence="4 5">
    <name type="scientific">Sphingomonas mucosissima</name>
    <dbReference type="NCBI Taxonomy" id="370959"/>
    <lineage>
        <taxon>Bacteria</taxon>
        <taxon>Pseudomonadati</taxon>
        <taxon>Pseudomonadota</taxon>
        <taxon>Alphaproteobacteria</taxon>
        <taxon>Sphingomonadales</taxon>
        <taxon>Sphingomonadaceae</taxon>
        <taxon>Sphingomonas</taxon>
    </lineage>
</organism>
<dbReference type="EMBL" id="NBBJ01000001">
    <property type="protein sequence ID" value="OWK31835.1"/>
    <property type="molecule type" value="Genomic_DNA"/>
</dbReference>